<organism evidence="2 3">
    <name type="scientific">Sphingomonas lenta</name>
    <dbReference type="NCBI Taxonomy" id="1141887"/>
    <lineage>
        <taxon>Bacteria</taxon>
        <taxon>Pseudomonadati</taxon>
        <taxon>Pseudomonadota</taxon>
        <taxon>Alphaproteobacteria</taxon>
        <taxon>Sphingomonadales</taxon>
        <taxon>Sphingomonadaceae</taxon>
        <taxon>Sphingomonas</taxon>
    </lineage>
</organism>
<sequence length="204" mass="22094">MAEGQGRAGEDGGVSVLVSVMVLMCATPVSAQTAAAAPAQAVDAARLEAARALMDVLMPPATREQMMQGMMAPLMANIERGMAADPQFAAAIGSDPRVKALFDEFTRKQMARTTELIRTSLPGMIDAIAKAYARRFDVAQLGELRRFFETPTGRAYVRDSMTIMADPDVAQWQQDLMTRSMTDARVDVEEIARRVAALEPGRTP</sequence>
<protein>
    <recommendedName>
        <fullName evidence="1">DUF2059 domain-containing protein</fullName>
    </recommendedName>
</protein>
<dbReference type="AlphaFoldDB" id="A0A2A2SFL2"/>
<dbReference type="Pfam" id="PF09832">
    <property type="entry name" value="DUF2059"/>
    <property type="match status" value="1"/>
</dbReference>
<proteinExistence type="predicted"/>
<evidence type="ECO:0000259" key="1">
    <source>
        <dbReference type="Pfam" id="PF09832"/>
    </source>
</evidence>
<comment type="caution">
    <text evidence="2">The sequence shown here is derived from an EMBL/GenBank/DDBJ whole genome shotgun (WGS) entry which is preliminary data.</text>
</comment>
<evidence type="ECO:0000313" key="2">
    <source>
        <dbReference type="EMBL" id="PAX07992.1"/>
    </source>
</evidence>
<dbReference type="Proteomes" id="UP000218151">
    <property type="component" value="Unassembled WGS sequence"/>
</dbReference>
<evidence type="ECO:0000313" key="3">
    <source>
        <dbReference type="Proteomes" id="UP000218151"/>
    </source>
</evidence>
<dbReference type="InterPro" id="IPR018637">
    <property type="entry name" value="DUF2059"/>
</dbReference>
<feature type="domain" description="DUF2059" evidence="1">
    <location>
        <begin position="124"/>
        <end position="178"/>
    </location>
</feature>
<reference evidence="3" key="1">
    <citation type="submission" date="2017-09" db="EMBL/GenBank/DDBJ databases">
        <authorList>
            <person name="Feng G."/>
            <person name="Zhu H."/>
        </authorList>
    </citation>
    <scope>NUCLEOTIDE SEQUENCE [LARGE SCALE GENOMIC DNA]</scope>
    <source>
        <strain evidence="3">1PNM-20</strain>
    </source>
</reference>
<keyword evidence="3" id="KW-1185">Reference proteome</keyword>
<name>A0A2A2SFL2_9SPHN</name>
<gene>
    <name evidence="2" type="ORF">CKY28_10350</name>
</gene>
<accession>A0A2A2SFL2</accession>
<dbReference type="OrthoDB" id="7409988at2"/>
<dbReference type="EMBL" id="NSLI01000003">
    <property type="protein sequence ID" value="PAX07992.1"/>
    <property type="molecule type" value="Genomic_DNA"/>
</dbReference>